<dbReference type="AlphaFoldDB" id="A0A9P5CMX0"/>
<comment type="caution">
    <text evidence="1">The sequence shown here is derived from an EMBL/GenBank/DDBJ whole genome shotgun (WGS) entry which is preliminary data.</text>
</comment>
<accession>A0A9P5CMX0</accession>
<dbReference type="RefSeq" id="XP_040774482.1">
    <property type="nucleotide sequence ID" value="XM_040925700.1"/>
</dbReference>
<dbReference type="Proteomes" id="UP000803844">
    <property type="component" value="Unassembled WGS sequence"/>
</dbReference>
<sequence>MACSQDPSYAMSAELATMNSELIELMRRSSGDDRTLLAYGALWTAWLFNQTLTHELGMKGAKDSFFPAYTSDMSSHFAEQETTSWNDDRDSFQILISSDDDDSVELHPEVCEALACPSDYGEDWISDSFLYHASFGDSNEVDGNHDANISPYTFDDHKQATTGSLDYTASSVPVTKYIQAKVLYGGIRGLCRHLKQKCFEMV</sequence>
<name>A0A9P5CMX0_CRYP1</name>
<organism evidence="1 2">
    <name type="scientific">Cryphonectria parasitica (strain ATCC 38755 / EP155)</name>
    <dbReference type="NCBI Taxonomy" id="660469"/>
    <lineage>
        <taxon>Eukaryota</taxon>
        <taxon>Fungi</taxon>
        <taxon>Dikarya</taxon>
        <taxon>Ascomycota</taxon>
        <taxon>Pezizomycotina</taxon>
        <taxon>Sordariomycetes</taxon>
        <taxon>Sordariomycetidae</taxon>
        <taxon>Diaporthales</taxon>
        <taxon>Cryphonectriaceae</taxon>
        <taxon>Cryphonectria-Endothia species complex</taxon>
        <taxon>Cryphonectria</taxon>
    </lineage>
</organism>
<dbReference type="GeneID" id="63842829"/>
<proteinExistence type="predicted"/>
<protein>
    <submittedName>
        <fullName evidence="1">Uncharacterized protein</fullName>
    </submittedName>
</protein>
<dbReference type="EMBL" id="MU032349">
    <property type="protein sequence ID" value="KAF3763521.1"/>
    <property type="molecule type" value="Genomic_DNA"/>
</dbReference>
<gene>
    <name evidence="1" type="ORF">M406DRAFT_74116</name>
</gene>
<keyword evidence="2" id="KW-1185">Reference proteome</keyword>
<evidence type="ECO:0000313" key="2">
    <source>
        <dbReference type="Proteomes" id="UP000803844"/>
    </source>
</evidence>
<evidence type="ECO:0000313" key="1">
    <source>
        <dbReference type="EMBL" id="KAF3763521.1"/>
    </source>
</evidence>
<reference evidence="1" key="1">
    <citation type="journal article" date="2020" name="Phytopathology">
        <title>Genome sequence of the chestnut blight fungus Cryphonectria parasitica EP155: A fundamental resource for an archetypical invasive plant pathogen.</title>
        <authorList>
            <person name="Crouch J.A."/>
            <person name="Dawe A."/>
            <person name="Aerts A."/>
            <person name="Barry K."/>
            <person name="Churchill A.C.L."/>
            <person name="Grimwood J."/>
            <person name="Hillman B."/>
            <person name="Milgroom M.G."/>
            <person name="Pangilinan J."/>
            <person name="Smith M."/>
            <person name="Salamov A."/>
            <person name="Schmutz J."/>
            <person name="Yadav J."/>
            <person name="Grigoriev I.V."/>
            <person name="Nuss D."/>
        </authorList>
    </citation>
    <scope>NUCLEOTIDE SEQUENCE</scope>
    <source>
        <strain evidence="1">EP155</strain>
    </source>
</reference>